<evidence type="ECO:0000256" key="2">
    <source>
        <dbReference type="ARBA" id="ARBA00022771"/>
    </source>
</evidence>
<comment type="caution">
    <text evidence="7">The sequence shown here is derived from an EMBL/GenBank/DDBJ whole genome shotgun (WGS) entry which is preliminary data.</text>
</comment>
<dbReference type="PANTHER" id="PTHR10782:SF78">
    <property type="entry name" value="SP-RING-TYPE DOMAIN-CONTAINING PROTEIN"/>
    <property type="match status" value="1"/>
</dbReference>
<feature type="region of interest" description="Disordered" evidence="5">
    <location>
        <begin position="624"/>
        <end position="653"/>
    </location>
</feature>
<dbReference type="Proteomes" id="UP000886595">
    <property type="component" value="Unassembled WGS sequence"/>
</dbReference>
<evidence type="ECO:0000256" key="5">
    <source>
        <dbReference type="SAM" id="MobiDB-lite"/>
    </source>
</evidence>
<accession>A0A8X7V7P0</accession>
<keyword evidence="1" id="KW-0479">Metal-binding</keyword>
<keyword evidence="2 4" id="KW-0863">Zinc-finger</keyword>
<dbReference type="Pfam" id="PF02891">
    <property type="entry name" value="zf-MIZ"/>
    <property type="match status" value="1"/>
</dbReference>
<dbReference type="CDD" id="cd16650">
    <property type="entry name" value="SP-RING_PIAS-like"/>
    <property type="match status" value="1"/>
</dbReference>
<dbReference type="GO" id="GO:0061665">
    <property type="term" value="F:SUMO ligase activity"/>
    <property type="evidence" value="ECO:0007669"/>
    <property type="project" value="TreeGrafter"/>
</dbReference>
<sequence length="653" mass="72749">DERSHRGQTATSFTFTACLATRIDAAIWNNEVPGDIQELALTLNHVCQRRCNDQTKAVIMTLMMSVKSACQLGWFPQRESQQLLALVDSMLKSFTGPENVASSLTPNGPISLIPQVIERFYPFLKLRHILVSSEADSESMVLVKNFDCSKNIVQHSPRPRGLFVFRTDDISNSSCIIHPQEVSFSLNARGVDKRFINSMDSRPQRPTNVAKLLHPGTNLLQIVVTSLLLAYLMTYHSTVYPSLKDYVHSEVTESDLGPIKDISQLSYKPHTYQKLPVKGHACKHLQCFDFWNYIKINTRIPSWCCPHCHQSILEEVGSNVTDVVISPDGSWKVVTENDEIVEAVRETRQHVDPSSSLRPAILDLTRDENEMETSGSTQIPMLNQSSASLPQLPQTLNVYDGQQQFMNFPVSAAREVIHMPFFPTSSPQDTNTGSSHIPMPAAHSSQFQGLHVSHLGLSLGRDSGMMERWNHNYAQLPPMPPQLHPQYLMQNQRLLPTRSVSPVQERPIPSSITYPQTFAFNYGGTSDQRHKQMPVQRHNPGGAGEQFSSAEFMNLTPDNSANRRLHIRIMRGSVTPAAWLVQSQAQTLPPPQPTTAYSYIPVQSQAPPPQAFLANPGYFSMGTNETTPPGSGSLAAEEGVGPLGSFWSMPRET</sequence>
<feature type="non-terminal residue" evidence="7">
    <location>
        <position position="1"/>
    </location>
</feature>
<organism evidence="7 8">
    <name type="scientific">Brassica carinata</name>
    <name type="common">Ethiopian mustard</name>
    <name type="synonym">Abyssinian cabbage</name>
    <dbReference type="NCBI Taxonomy" id="52824"/>
    <lineage>
        <taxon>Eukaryota</taxon>
        <taxon>Viridiplantae</taxon>
        <taxon>Streptophyta</taxon>
        <taxon>Embryophyta</taxon>
        <taxon>Tracheophyta</taxon>
        <taxon>Spermatophyta</taxon>
        <taxon>Magnoliopsida</taxon>
        <taxon>eudicotyledons</taxon>
        <taxon>Gunneridae</taxon>
        <taxon>Pentapetalae</taxon>
        <taxon>rosids</taxon>
        <taxon>malvids</taxon>
        <taxon>Brassicales</taxon>
        <taxon>Brassicaceae</taxon>
        <taxon>Brassiceae</taxon>
        <taxon>Brassica</taxon>
    </lineage>
</organism>
<dbReference type="GO" id="GO:0008270">
    <property type="term" value="F:zinc ion binding"/>
    <property type="evidence" value="ECO:0007669"/>
    <property type="project" value="UniProtKB-KW"/>
</dbReference>
<dbReference type="GO" id="GO:0016925">
    <property type="term" value="P:protein sumoylation"/>
    <property type="evidence" value="ECO:0007669"/>
    <property type="project" value="UniProtKB-ARBA"/>
</dbReference>
<dbReference type="EMBL" id="JAAMPC010000007">
    <property type="protein sequence ID" value="KAG2305459.1"/>
    <property type="molecule type" value="Genomic_DNA"/>
</dbReference>
<gene>
    <name evidence="7" type="ORF">Bca52824_034110</name>
</gene>
<dbReference type="PROSITE" id="PS51044">
    <property type="entry name" value="ZF_SP_RING"/>
    <property type="match status" value="1"/>
</dbReference>
<evidence type="ECO:0000256" key="1">
    <source>
        <dbReference type="ARBA" id="ARBA00022723"/>
    </source>
</evidence>
<dbReference type="Gene3D" id="3.30.40.10">
    <property type="entry name" value="Zinc/RING finger domain, C3HC4 (zinc finger)"/>
    <property type="match status" value="1"/>
</dbReference>
<name>A0A8X7V7P0_BRACI</name>
<dbReference type="OrthoDB" id="10263264at2759"/>
<reference evidence="7 8" key="1">
    <citation type="submission" date="2020-02" db="EMBL/GenBank/DDBJ databases">
        <authorList>
            <person name="Ma Q."/>
            <person name="Huang Y."/>
            <person name="Song X."/>
            <person name="Pei D."/>
        </authorList>
    </citation>
    <scope>NUCLEOTIDE SEQUENCE [LARGE SCALE GENOMIC DNA]</scope>
    <source>
        <strain evidence="7">Sxm20200214</strain>
        <tissue evidence="7">Leaf</tissue>
    </source>
</reference>
<proteinExistence type="predicted"/>
<dbReference type="PANTHER" id="PTHR10782">
    <property type="entry name" value="ZINC FINGER MIZ DOMAIN-CONTAINING PROTEIN"/>
    <property type="match status" value="1"/>
</dbReference>
<dbReference type="GO" id="GO:0000785">
    <property type="term" value="C:chromatin"/>
    <property type="evidence" value="ECO:0007669"/>
    <property type="project" value="TreeGrafter"/>
</dbReference>
<feature type="domain" description="SP-RING-type" evidence="6">
    <location>
        <begin position="247"/>
        <end position="340"/>
    </location>
</feature>
<protein>
    <recommendedName>
        <fullName evidence="6">SP-RING-type domain-containing protein</fullName>
    </recommendedName>
</protein>
<evidence type="ECO:0000313" key="7">
    <source>
        <dbReference type="EMBL" id="KAG2305459.1"/>
    </source>
</evidence>
<dbReference type="AlphaFoldDB" id="A0A8X7V7P0"/>
<evidence type="ECO:0000256" key="3">
    <source>
        <dbReference type="ARBA" id="ARBA00022833"/>
    </source>
</evidence>
<keyword evidence="3" id="KW-0862">Zinc</keyword>
<evidence type="ECO:0000256" key="4">
    <source>
        <dbReference type="PROSITE-ProRule" id="PRU00452"/>
    </source>
</evidence>
<dbReference type="InterPro" id="IPR004181">
    <property type="entry name" value="Znf_MIZ"/>
</dbReference>
<dbReference type="InterPro" id="IPR013083">
    <property type="entry name" value="Znf_RING/FYVE/PHD"/>
</dbReference>
<keyword evidence="8" id="KW-1185">Reference proteome</keyword>
<evidence type="ECO:0000313" key="8">
    <source>
        <dbReference type="Proteomes" id="UP000886595"/>
    </source>
</evidence>
<evidence type="ECO:0000259" key="6">
    <source>
        <dbReference type="PROSITE" id="PS51044"/>
    </source>
</evidence>